<dbReference type="PROSITE" id="PS01280">
    <property type="entry name" value="GIDA_1"/>
    <property type="match status" value="1"/>
</dbReference>
<evidence type="ECO:0000313" key="6">
    <source>
        <dbReference type="EMBL" id="GAI87451.1"/>
    </source>
</evidence>
<evidence type="ECO:0000256" key="1">
    <source>
        <dbReference type="ARBA" id="ARBA00001974"/>
    </source>
</evidence>
<dbReference type="EMBL" id="BARW01007439">
    <property type="protein sequence ID" value="GAI87451.1"/>
    <property type="molecule type" value="Genomic_DNA"/>
</dbReference>
<name>X1T7V7_9ZZZZ</name>
<dbReference type="Gene3D" id="3.50.50.60">
    <property type="entry name" value="FAD/NAD(P)-binding domain"/>
    <property type="match status" value="2"/>
</dbReference>
<dbReference type="GO" id="GO:0002098">
    <property type="term" value="P:tRNA wobble uridine modification"/>
    <property type="evidence" value="ECO:0007669"/>
    <property type="project" value="InterPro"/>
</dbReference>
<evidence type="ECO:0000259" key="5">
    <source>
        <dbReference type="Pfam" id="PF01134"/>
    </source>
</evidence>
<keyword evidence="3" id="KW-0285">Flavoprotein</keyword>
<reference evidence="6" key="1">
    <citation type="journal article" date="2014" name="Front. Microbiol.">
        <title>High frequency of phylogenetically diverse reductive dehalogenase-homologous genes in deep subseafloor sedimentary metagenomes.</title>
        <authorList>
            <person name="Kawai M."/>
            <person name="Futagami T."/>
            <person name="Toyoda A."/>
            <person name="Takaki Y."/>
            <person name="Nishi S."/>
            <person name="Hori S."/>
            <person name="Arai W."/>
            <person name="Tsubouchi T."/>
            <person name="Morono Y."/>
            <person name="Uchiyama I."/>
            <person name="Ito T."/>
            <person name="Fujiyama A."/>
            <person name="Inagaki F."/>
            <person name="Takami H."/>
        </authorList>
    </citation>
    <scope>NUCLEOTIDE SEQUENCE</scope>
    <source>
        <strain evidence="6">Expedition CK06-06</strain>
    </source>
</reference>
<dbReference type="SUPFAM" id="SSF51905">
    <property type="entry name" value="FAD/NAD(P)-binding domain"/>
    <property type="match status" value="1"/>
</dbReference>
<dbReference type="PANTHER" id="PTHR11806">
    <property type="entry name" value="GLUCOSE INHIBITED DIVISION PROTEIN A"/>
    <property type="match status" value="1"/>
</dbReference>
<dbReference type="InterPro" id="IPR004416">
    <property type="entry name" value="MnmG"/>
</dbReference>
<accession>X1T7V7</accession>
<dbReference type="InterPro" id="IPR040131">
    <property type="entry name" value="MnmG_N"/>
</dbReference>
<proteinExistence type="inferred from homology"/>
<evidence type="ECO:0000256" key="2">
    <source>
        <dbReference type="ARBA" id="ARBA00007653"/>
    </source>
</evidence>
<protein>
    <recommendedName>
        <fullName evidence="5">MnmG N-terminal domain-containing protein</fullName>
    </recommendedName>
</protein>
<feature type="domain" description="MnmG N-terminal" evidence="5">
    <location>
        <begin position="10"/>
        <end position="396"/>
    </location>
</feature>
<dbReference type="InterPro" id="IPR020595">
    <property type="entry name" value="MnmG-rel_CS"/>
</dbReference>
<feature type="non-terminal residue" evidence="6">
    <location>
        <position position="397"/>
    </location>
</feature>
<sequence>MFHVKHTDYDIIVVGGGHAGAEASLATARMGMSTLLITLEKSAISRMSCNPAIGGLAKGHLVCEIDALGGEMAKVIDKTGIQFKMLNRSKGRAVWSPRAQADKIAYPEEMRRSIDSEENLSVLEDCATGVIIKGSIVTSVLTEKNSSISCKALIITCGTFLNGLIHIGLSQFSGGRLGERSAFGLTKSLSEIGIFSGRLKTGTPPRLKTSSIDFEKTEPQYGDEHPVPFSFQTTNFNPINVPCHITHTNPTTHSILFSGLDRSPLYTGIIKGIGPRYCPSIEDKIVRFKERNSHQIFLEPEWKDSDETYVNGFATSLPVDIQTRAIHSIPGLDNAELIRPGYAIEYDYFPSCQLYRTLETKKIECLYIAGQVNGTSGYEEAAALGLIAGINASLKIR</sequence>
<comment type="cofactor">
    <cofactor evidence="1">
        <name>FAD</name>
        <dbReference type="ChEBI" id="CHEBI:57692"/>
    </cofactor>
</comment>
<evidence type="ECO:0000256" key="4">
    <source>
        <dbReference type="ARBA" id="ARBA00022827"/>
    </source>
</evidence>
<dbReference type="PANTHER" id="PTHR11806:SF0">
    <property type="entry name" value="PROTEIN MTO1 HOMOLOG, MITOCHONDRIAL"/>
    <property type="match status" value="1"/>
</dbReference>
<dbReference type="InterPro" id="IPR036188">
    <property type="entry name" value="FAD/NAD-bd_sf"/>
</dbReference>
<evidence type="ECO:0000256" key="3">
    <source>
        <dbReference type="ARBA" id="ARBA00022630"/>
    </source>
</evidence>
<dbReference type="GO" id="GO:0005829">
    <property type="term" value="C:cytosol"/>
    <property type="evidence" value="ECO:0007669"/>
    <property type="project" value="TreeGrafter"/>
</dbReference>
<dbReference type="GO" id="GO:0030488">
    <property type="term" value="P:tRNA methylation"/>
    <property type="evidence" value="ECO:0007669"/>
    <property type="project" value="TreeGrafter"/>
</dbReference>
<dbReference type="NCBIfam" id="TIGR00136">
    <property type="entry name" value="mnmG_gidA"/>
    <property type="match status" value="1"/>
</dbReference>
<dbReference type="Pfam" id="PF01134">
    <property type="entry name" value="GIDA"/>
    <property type="match status" value="1"/>
</dbReference>
<dbReference type="InterPro" id="IPR002218">
    <property type="entry name" value="MnmG-rel"/>
</dbReference>
<keyword evidence="4" id="KW-0274">FAD</keyword>
<comment type="similarity">
    <text evidence="2">Belongs to the MnmG family.</text>
</comment>
<dbReference type="GO" id="GO:0050660">
    <property type="term" value="F:flavin adenine dinucleotide binding"/>
    <property type="evidence" value="ECO:0007669"/>
    <property type="project" value="InterPro"/>
</dbReference>
<dbReference type="AlphaFoldDB" id="X1T7V7"/>
<organism evidence="6">
    <name type="scientific">marine sediment metagenome</name>
    <dbReference type="NCBI Taxonomy" id="412755"/>
    <lineage>
        <taxon>unclassified sequences</taxon>
        <taxon>metagenomes</taxon>
        <taxon>ecological metagenomes</taxon>
    </lineage>
</organism>
<comment type="caution">
    <text evidence="6">The sequence shown here is derived from an EMBL/GenBank/DDBJ whole genome shotgun (WGS) entry which is preliminary data.</text>
</comment>
<gene>
    <name evidence="6" type="ORF">S12H4_15482</name>
</gene>